<dbReference type="Proteomes" id="UP000509345">
    <property type="component" value="Chromosome"/>
</dbReference>
<sequence length="160" mass="17848">MPYMHPADGPRLVLPELYQDGAEPGIARTGPVFTRRGNRLAMQCPRYQIQRGHQAAGKPLTPAQTNALDAFDEALADESRHLRLPQRRGNALILDSRRVFHGRTACTDHPDPPATPPHPSLGRLRTALHPAPNHRRPQLPTQPQPQMPWHVLAGYRCTPP</sequence>
<dbReference type="Pfam" id="PF02668">
    <property type="entry name" value="TauD"/>
    <property type="match status" value="1"/>
</dbReference>
<evidence type="ECO:0000256" key="3">
    <source>
        <dbReference type="SAM" id="MobiDB-lite"/>
    </source>
</evidence>
<dbReference type="GeneID" id="96997454"/>
<evidence type="ECO:0000313" key="5">
    <source>
        <dbReference type="EMBL" id="QKW47162.1"/>
    </source>
</evidence>
<reference evidence="5 6" key="1">
    <citation type="submission" date="2020-06" db="EMBL/GenBank/DDBJ databases">
        <title>Genome mining for natural products.</title>
        <authorList>
            <person name="Zhang B."/>
            <person name="Shi J."/>
            <person name="Ge H."/>
        </authorList>
    </citation>
    <scope>NUCLEOTIDE SEQUENCE [LARGE SCALE GENOMIC DNA]</scope>
    <source>
        <strain evidence="5 6">NA06532</strain>
    </source>
</reference>
<dbReference type="SUPFAM" id="SSF51197">
    <property type="entry name" value="Clavaminate synthase-like"/>
    <property type="match status" value="1"/>
</dbReference>
<evidence type="ECO:0000256" key="2">
    <source>
        <dbReference type="ARBA" id="ARBA00023004"/>
    </source>
</evidence>
<evidence type="ECO:0000256" key="1">
    <source>
        <dbReference type="ARBA" id="ARBA00023002"/>
    </source>
</evidence>
<feature type="region of interest" description="Disordered" evidence="3">
    <location>
        <begin position="104"/>
        <end position="146"/>
    </location>
</feature>
<evidence type="ECO:0000313" key="6">
    <source>
        <dbReference type="Proteomes" id="UP000509345"/>
    </source>
</evidence>
<dbReference type="Gene3D" id="3.60.130.10">
    <property type="entry name" value="Clavaminate synthase-like"/>
    <property type="match status" value="1"/>
</dbReference>
<dbReference type="EMBL" id="CP054926">
    <property type="protein sequence ID" value="QKW47162.1"/>
    <property type="molecule type" value="Genomic_DNA"/>
</dbReference>
<proteinExistence type="predicted"/>
<protein>
    <submittedName>
        <fullName evidence="5">TauD/TfdA family dioxygenase</fullName>
    </submittedName>
</protein>
<organism evidence="5 6">
    <name type="scientific">Streptomyces microflavus</name>
    <name type="common">Streptomyces lipmanii</name>
    <dbReference type="NCBI Taxonomy" id="1919"/>
    <lineage>
        <taxon>Bacteria</taxon>
        <taxon>Bacillati</taxon>
        <taxon>Actinomycetota</taxon>
        <taxon>Actinomycetes</taxon>
        <taxon>Kitasatosporales</taxon>
        <taxon>Streptomycetaceae</taxon>
        <taxon>Streptomyces</taxon>
    </lineage>
</organism>
<dbReference type="InterPro" id="IPR042098">
    <property type="entry name" value="TauD-like_sf"/>
</dbReference>
<keyword evidence="1" id="KW-0560">Oxidoreductase</keyword>
<accession>A0A7H8MYC0</accession>
<name>A0A7H8MYC0_STRMI</name>
<evidence type="ECO:0000259" key="4">
    <source>
        <dbReference type="Pfam" id="PF02668"/>
    </source>
</evidence>
<gene>
    <name evidence="5" type="ORF">HUT09_34055</name>
</gene>
<dbReference type="AlphaFoldDB" id="A0A7H8MYC0"/>
<dbReference type="InterPro" id="IPR003819">
    <property type="entry name" value="TauD/TfdA-like"/>
</dbReference>
<keyword evidence="5" id="KW-0223">Dioxygenase</keyword>
<feature type="domain" description="TauD/TfdA-like" evidence="4">
    <location>
        <begin position="58"/>
        <end position="108"/>
    </location>
</feature>
<dbReference type="GO" id="GO:0051213">
    <property type="term" value="F:dioxygenase activity"/>
    <property type="evidence" value="ECO:0007669"/>
    <property type="project" value="UniProtKB-KW"/>
</dbReference>
<keyword evidence="2" id="KW-0408">Iron</keyword>
<dbReference type="RefSeq" id="WP_176145309.1">
    <property type="nucleotide sequence ID" value="NZ_CP054926.1"/>
</dbReference>